<dbReference type="Gene3D" id="3.40.630.70">
    <property type="entry name" value="Leucyl/phenylalanyl-tRNA-protein transferase, C-terminal domain"/>
    <property type="match status" value="1"/>
</dbReference>
<comment type="catalytic activity">
    <reaction evidence="7 15">
        <text>N-terminal L-lysyl-[protein] + L-leucyl-tRNA(Leu) = N-terminal L-leucyl-L-lysyl-[protein] + tRNA(Leu) + H(+)</text>
        <dbReference type="Rhea" id="RHEA:12340"/>
        <dbReference type="Rhea" id="RHEA-COMP:9613"/>
        <dbReference type="Rhea" id="RHEA-COMP:9622"/>
        <dbReference type="Rhea" id="RHEA-COMP:12670"/>
        <dbReference type="Rhea" id="RHEA-COMP:12671"/>
        <dbReference type="ChEBI" id="CHEBI:15378"/>
        <dbReference type="ChEBI" id="CHEBI:65249"/>
        <dbReference type="ChEBI" id="CHEBI:78442"/>
        <dbReference type="ChEBI" id="CHEBI:78494"/>
        <dbReference type="ChEBI" id="CHEBI:133043"/>
        <dbReference type="EC" id="2.3.2.6"/>
    </reaction>
</comment>
<accession>A0A3N1Y1A8</accession>
<protein>
    <recommendedName>
        <fullName evidence="11 15">Leucyl/phenylalanyl-tRNA--protein transferase</fullName>
        <ecNumber evidence="10 15">2.3.2.6</ecNumber>
    </recommendedName>
    <alternativeName>
        <fullName evidence="12 15">L/F-transferase</fullName>
    </alternativeName>
    <alternativeName>
        <fullName evidence="13 15">Leucyltransferase</fullName>
    </alternativeName>
    <alternativeName>
        <fullName evidence="14 15">Phenyalanyltransferase</fullName>
    </alternativeName>
</protein>
<comment type="catalytic activity">
    <reaction evidence="5 15">
        <text>L-phenylalanyl-tRNA(Phe) + an N-terminal L-alpha-aminoacyl-[protein] = an N-terminal L-phenylalanyl-L-alpha-aminoacyl-[protein] + tRNA(Phe)</text>
        <dbReference type="Rhea" id="RHEA:43632"/>
        <dbReference type="Rhea" id="RHEA-COMP:9668"/>
        <dbReference type="Rhea" id="RHEA-COMP:9699"/>
        <dbReference type="Rhea" id="RHEA-COMP:10636"/>
        <dbReference type="Rhea" id="RHEA-COMP:10637"/>
        <dbReference type="ChEBI" id="CHEBI:78442"/>
        <dbReference type="ChEBI" id="CHEBI:78531"/>
        <dbReference type="ChEBI" id="CHEBI:78597"/>
        <dbReference type="ChEBI" id="CHEBI:83561"/>
        <dbReference type="EC" id="2.3.2.6"/>
    </reaction>
</comment>
<name>A0A3N1Y1A8_9GAMM</name>
<evidence type="ECO:0000256" key="2">
    <source>
        <dbReference type="ARBA" id="ARBA00022490"/>
    </source>
</evidence>
<evidence type="ECO:0000256" key="8">
    <source>
        <dbReference type="ARBA" id="ARBA00054043"/>
    </source>
</evidence>
<dbReference type="EMBL" id="RJVI01000002">
    <property type="protein sequence ID" value="ROR32614.1"/>
    <property type="molecule type" value="Genomic_DNA"/>
</dbReference>
<gene>
    <name evidence="15" type="primary">aat</name>
    <name evidence="16" type="ORF">EDC57_1820</name>
</gene>
<comment type="caution">
    <text evidence="16">The sequence shown here is derived from an EMBL/GenBank/DDBJ whole genome shotgun (WGS) entry which is preliminary data.</text>
</comment>
<sequence length="230" mass="25095">MIPWLGTGGGVRFPDVERALAEPNGLLAAGGDLAPATLLAAYRRGIFPWYGPGEPILWWSPDPRLVLFPERLHLGRSLRKRLRSGRYRVSLDRDFAGVVAGCAAPRPGQDGTWITPEMAQAYRRLHALGHAHSVEVWEDGVLVGGLYGVAIGRVFFGESMFSRRPDASKVALACLAARLHRCGFPVIDCQVASAHLLRLGAEPLPRRAFTALLERFCALPAPADTWEALP</sequence>
<evidence type="ECO:0000256" key="12">
    <source>
        <dbReference type="ARBA" id="ARBA00077136"/>
    </source>
</evidence>
<evidence type="ECO:0000256" key="11">
    <source>
        <dbReference type="ARBA" id="ARBA00074372"/>
    </source>
</evidence>
<dbReference type="Pfam" id="PF03588">
    <property type="entry name" value="Leu_Phe_trans"/>
    <property type="match status" value="1"/>
</dbReference>
<dbReference type="InterPro" id="IPR004616">
    <property type="entry name" value="Leu/Phe-tRNA_Trfase"/>
</dbReference>
<reference evidence="16 17" key="1">
    <citation type="submission" date="2018-11" db="EMBL/GenBank/DDBJ databases">
        <title>Genomic Encyclopedia of Type Strains, Phase IV (KMG-IV): sequencing the most valuable type-strain genomes for metagenomic binning, comparative biology and taxonomic classification.</title>
        <authorList>
            <person name="Goeker M."/>
        </authorList>
    </citation>
    <scope>NUCLEOTIDE SEQUENCE [LARGE SCALE GENOMIC DNA]</scope>
    <source>
        <strain evidence="16 17">DSM 100275</strain>
    </source>
</reference>
<comment type="subcellular location">
    <subcellularLocation>
        <location evidence="1 15">Cytoplasm</location>
    </subcellularLocation>
</comment>
<evidence type="ECO:0000256" key="7">
    <source>
        <dbReference type="ARBA" id="ARBA00051538"/>
    </source>
</evidence>
<comment type="catalytic activity">
    <reaction evidence="6 15">
        <text>N-terminal L-arginyl-[protein] + L-leucyl-tRNA(Leu) = N-terminal L-leucyl-L-arginyl-[protein] + tRNA(Leu) + H(+)</text>
        <dbReference type="Rhea" id="RHEA:50416"/>
        <dbReference type="Rhea" id="RHEA-COMP:9613"/>
        <dbReference type="Rhea" id="RHEA-COMP:9622"/>
        <dbReference type="Rhea" id="RHEA-COMP:12672"/>
        <dbReference type="Rhea" id="RHEA-COMP:12673"/>
        <dbReference type="ChEBI" id="CHEBI:15378"/>
        <dbReference type="ChEBI" id="CHEBI:64719"/>
        <dbReference type="ChEBI" id="CHEBI:78442"/>
        <dbReference type="ChEBI" id="CHEBI:78494"/>
        <dbReference type="ChEBI" id="CHEBI:133044"/>
        <dbReference type="EC" id="2.3.2.6"/>
    </reaction>
</comment>
<evidence type="ECO:0000256" key="3">
    <source>
        <dbReference type="ARBA" id="ARBA00022679"/>
    </source>
</evidence>
<dbReference type="GO" id="GO:0030163">
    <property type="term" value="P:protein catabolic process"/>
    <property type="evidence" value="ECO:0007669"/>
    <property type="project" value="UniProtKB-UniRule"/>
</dbReference>
<evidence type="ECO:0000313" key="17">
    <source>
        <dbReference type="Proteomes" id="UP000276634"/>
    </source>
</evidence>
<dbReference type="Gene3D" id="3.30.70.3550">
    <property type="entry name" value="Leucyl/phenylalanyl-tRNA-protein transferase, N-terminal domain"/>
    <property type="match status" value="1"/>
</dbReference>
<dbReference type="Proteomes" id="UP000276634">
    <property type="component" value="Unassembled WGS sequence"/>
</dbReference>
<comment type="function">
    <text evidence="8 15">Functions in the N-end rule pathway of protein degradation where it conjugates Leu, Phe and, less efficiently, Met from aminoacyl-tRNAs to the N-termini of proteins containing an N-terminal arginine or lysine.</text>
</comment>
<evidence type="ECO:0000313" key="16">
    <source>
        <dbReference type="EMBL" id="ROR32614.1"/>
    </source>
</evidence>
<dbReference type="InterPro" id="IPR042203">
    <property type="entry name" value="Leu/Phe-tRNA_Trfase_C"/>
</dbReference>
<evidence type="ECO:0000256" key="4">
    <source>
        <dbReference type="ARBA" id="ARBA00023315"/>
    </source>
</evidence>
<dbReference type="HAMAP" id="MF_00688">
    <property type="entry name" value="Leu_Phe_trans"/>
    <property type="match status" value="1"/>
</dbReference>
<dbReference type="OrthoDB" id="9790282at2"/>
<dbReference type="EC" id="2.3.2.6" evidence="10 15"/>
<dbReference type="PANTHER" id="PTHR30098">
    <property type="entry name" value="LEUCYL/PHENYLALANYL-TRNA--PROTEIN TRANSFERASE"/>
    <property type="match status" value="1"/>
</dbReference>
<keyword evidence="3 15" id="KW-0808">Transferase</keyword>
<evidence type="ECO:0000256" key="15">
    <source>
        <dbReference type="HAMAP-Rule" id="MF_00688"/>
    </source>
</evidence>
<dbReference type="SUPFAM" id="SSF55729">
    <property type="entry name" value="Acyl-CoA N-acyltransferases (Nat)"/>
    <property type="match status" value="1"/>
</dbReference>
<keyword evidence="17" id="KW-1185">Reference proteome</keyword>
<proteinExistence type="inferred from homology"/>
<evidence type="ECO:0000256" key="9">
    <source>
        <dbReference type="ARBA" id="ARBA00061535"/>
    </source>
</evidence>
<dbReference type="FunFam" id="3.30.70.3550:FF:000001">
    <property type="entry name" value="Leucyl/phenylalanyl-tRNA--protein transferase"/>
    <property type="match status" value="1"/>
</dbReference>
<evidence type="ECO:0000256" key="13">
    <source>
        <dbReference type="ARBA" id="ARBA00077165"/>
    </source>
</evidence>
<dbReference type="InterPro" id="IPR042221">
    <property type="entry name" value="Leu/Phe-tRNA_Trfase_N"/>
</dbReference>
<keyword evidence="4 15" id="KW-0012">Acyltransferase</keyword>
<dbReference type="RefSeq" id="WP_123401532.1">
    <property type="nucleotide sequence ID" value="NZ_RJVI01000002.1"/>
</dbReference>
<dbReference type="PANTHER" id="PTHR30098:SF2">
    <property type="entry name" value="LEUCYL_PHENYLALANYL-TRNA--PROTEIN TRANSFERASE"/>
    <property type="match status" value="1"/>
</dbReference>
<comment type="similarity">
    <text evidence="9 15">Belongs to the L/F-transferase family.</text>
</comment>
<evidence type="ECO:0000256" key="14">
    <source>
        <dbReference type="ARBA" id="ARBA00083640"/>
    </source>
</evidence>
<dbReference type="GO" id="GO:0008914">
    <property type="term" value="F:leucyl-tRNA--protein transferase activity"/>
    <property type="evidence" value="ECO:0007669"/>
    <property type="project" value="UniProtKB-UniRule"/>
</dbReference>
<dbReference type="InterPro" id="IPR016181">
    <property type="entry name" value="Acyl_CoA_acyltransferase"/>
</dbReference>
<organism evidence="16 17">
    <name type="scientific">Inmirania thermothiophila</name>
    <dbReference type="NCBI Taxonomy" id="1750597"/>
    <lineage>
        <taxon>Bacteria</taxon>
        <taxon>Pseudomonadati</taxon>
        <taxon>Pseudomonadota</taxon>
        <taxon>Gammaproteobacteria</taxon>
        <taxon>Chromatiales</taxon>
        <taxon>Ectothiorhodospiraceae</taxon>
        <taxon>Inmirania</taxon>
    </lineage>
</organism>
<evidence type="ECO:0000256" key="10">
    <source>
        <dbReference type="ARBA" id="ARBA00066767"/>
    </source>
</evidence>
<dbReference type="NCBIfam" id="TIGR00667">
    <property type="entry name" value="aat"/>
    <property type="match status" value="1"/>
</dbReference>
<keyword evidence="2 15" id="KW-0963">Cytoplasm</keyword>
<dbReference type="GO" id="GO:0005737">
    <property type="term" value="C:cytoplasm"/>
    <property type="evidence" value="ECO:0007669"/>
    <property type="project" value="UniProtKB-SubCell"/>
</dbReference>
<evidence type="ECO:0000256" key="1">
    <source>
        <dbReference type="ARBA" id="ARBA00004496"/>
    </source>
</evidence>
<dbReference type="FunFam" id="3.40.630.70:FF:000001">
    <property type="entry name" value="Leucyl/phenylalanyl-tRNA--protein transferase"/>
    <property type="match status" value="1"/>
</dbReference>
<evidence type="ECO:0000256" key="5">
    <source>
        <dbReference type="ARBA" id="ARBA00050607"/>
    </source>
</evidence>
<evidence type="ECO:0000256" key="6">
    <source>
        <dbReference type="ARBA" id="ARBA00050652"/>
    </source>
</evidence>
<dbReference type="AlphaFoldDB" id="A0A3N1Y1A8"/>